<gene>
    <name evidence="8" type="ORF">LPC04_05090</name>
</gene>
<feature type="transmembrane region" description="Helical" evidence="6">
    <location>
        <begin position="71"/>
        <end position="91"/>
    </location>
</feature>
<dbReference type="GO" id="GO:0016020">
    <property type="term" value="C:membrane"/>
    <property type="evidence" value="ECO:0007669"/>
    <property type="project" value="UniProtKB-SubCell"/>
</dbReference>
<feature type="transmembrane region" description="Helical" evidence="6">
    <location>
        <begin position="97"/>
        <end position="115"/>
    </location>
</feature>
<evidence type="ECO:0000313" key="8">
    <source>
        <dbReference type="EMBL" id="MCK9685082.1"/>
    </source>
</evidence>
<dbReference type="Proteomes" id="UP001139353">
    <property type="component" value="Unassembled WGS sequence"/>
</dbReference>
<comment type="caution">
    <text evidence="8">The sequence shown here is derived from an EMBL/GenBank/DDBJ whole genome shotgun (WGS) entry which is preliminary data.</text>
</comment>
<keyword evidence="4 6" id="KW-1133">Transmembrane helix</keyword>
<feature type="transmembrane region" description="Helical" evidence="6">
    <location>
        <begin position="146"/>
        <end position="165"/>
    </location>
</feature>
<keyword evidence="9" id="KW-1185">Reference proteome</keyword>
<dbReference type="Pfam" id="PF00892">
    <property type="entry name" value="EamA"/>
    <property type="match status" value="1"/>
</dbReference>
<accession>A0A9X2BY62</accession>
<reference evidence="8" key="1">
    <citation type="submission" date="2021-11" db="EMBL/GenBank/DDBJ databases">
        <title>BS-T2-15 a new species belonging to the Comamonadaceae family isolated from the soil of a French oak forest.</title>
        <authorList>
            <person name="Mieszkin S."/>
            <person name="Alain K."/>
        </authorList>
    </citation>
    <scope>NUCLEOTIDE SEQUENCE</scope>
    <source>
        <strain evidence="8">BS-T2-15</strain>
    </source>
</reference>
<protein>
    <submittedName>
        <fullName evidence="8">EamA family transporter</fullName>
    </submittedName>
</protein>
<dbReference type="InterPro" id="IPR000620">
    <property type="entry name" value="EamA_dom"/>
</dbReference>
<dbReference type="PANTHER" id="PTHR32322:SF2">
    <property type="entry name" value="EAMA DOMAIN-CONTAINING PROTEIN"/>
    <property type="match status" value="1"/>
</dbReference>
<name>A0A9X2BY62_9BURK</name>
<keyword evidence="3 6" id="KW-0812">Transmembrane</keyword>
<evidence type="ECO:0000256" key="1">
    <source>
        <dbReference type="ARBA" id="ARBA00004141"/>
    </source>
</evidence>
<feature type="transmembrane region" description="Helical" evidence="6">
    <location>
        <begin position="236"/>
        <end position="256"/>
    </location>
</feature>
<dbReference type="InterPro" id="IPR050638">
    <property type="entry name" value="AA-Vitamin_Transporters"/>
</dbReference>
<comment type="subcellular location">
    <subcellularLocation>
        <location evidence="1">Membrane</location>
        <topology evidence="1">Multi-pass membrane protein</topology>
    </subcellularLocation>
</comment>
<evidence type="ECO:0000256" key="2">
    <source>
        <dbReference type="ARBA" id="ARBA00007362"/>
    </source>
</evidence>
<comment type="similarity">
    <text evidence="2">Belongs to the EamA transporter family.</text>
</comment>
<dbReference type="AlphaFoldDB" id="A0A9X2BY62"/>
<feature type="transmembrane region" description="Helical" evidence="6">
    <location>
        <begin position="205"/>
        <end position="224"/>
    </location>
</feature>
<feature type="transmembrane region" description="Helical" evidence="6">
    <location>
        <begin position="37"/>
        <end position="59"/>
    </location>
</feature>
<sequence>MADAAARPAGALPLAALMASLVSQNLGAAVAKSLFPVVGVEGMTALRVGLSALLLLAFWRPWRMPVARRDVANVVVYGAMLGGMNLCIYHAFGRIPIGIATAIETTGPLVVVLAASRRALDVAWVVLALAGLALLLPLTASQPLDPVGLLFAFGAAASWALYIVFGKRVSGLASGQAVSLGMLVAALFAVPIGIAHAGAAMRVPTTLLAGLGVALLSSAVPYSLEMAALRRMPRHVFGILVSATPAVGAACGAVVLGERLTAWQWLAIACIIGASAGGAATARRATVDVAGV</sequence>
<evidence type="ECO:0000313" key="9">
    <source>
        <dbReference type="Proteomes" id="UP001139353"/>
    </source>
</evidence>
<dbReference type="InterPro" id="IPR037185">
    <property type="entry name" value="EmrE-like"/>
</dbReference>
<evidence type="ECO:0000256" key="4">
    <source>
        <dbReference type="ARBA" id="ARBA00022989"/>
    </source>
</evidence>
<feature type="transmembrane region" description="Helical" evidence="6">
    <location>
        <begin position="122"/>
        <end position="140"/>
    </location>
</feature>
<evidence type="ECO:0000259" key="7">
    <source>
        <dbReference type="Pfam" id="PF00892"/>
    </source>
</evidence>
<proteinExistence type="inferred from homology"/>
<dbReference type="RefSeq" id="WP_275681095.1">
    <property type="nucleotide sequence ID" value="NZ_JAJLJH010000001.1"/>
</dbReference>
<evidence type="ECO:0000256" key="6">
    <source>
        <dbReference type="SAM" id="Phobius"/>
    </source>
</evidence>
<dbReference type="EMBL" id="JAJLJH010000001">
    <property type="protein sequence ID" value="MCK9685082.1"/>
    <property type="molecule type" value="Genomic_DNA"/>
</dbReference>
<organism evidence="8 9">
    <name type="scientific">Scleromatobacter humisilvae</name>
    <dbReference type="NCBI Taxonomy" id="2897159"/>
    <lineage>
        <taxon>Bacteria</taxon>
        <taxon>Pseudomonadati</taxon>
        <taxon>Pseudomonadota</taxon>
        <taxon>Betaproteobacteria</taxon>
        <taxon>Burkholderiales</taxon>
        <taxon>Sphaerotilaceae</taxon>
        <taxon>Scleromatobacter</taxon>
    </lineage>
</organism>
<feature type="transmembrane region" description="Helical" evidence="6">
    <location>
        <begin position="177"/>
        <end position="199"/>
    </location>
</feature>
<dbReference type="SUPFAM" id="SSF103481">
    <property type="entry name" value="Multidrug resistance efflux transporter EmrE"/>
    <property type="match status" value="2"/>
</dbReference>
<keyword evidence="5 6" id="KW-0472">Membrane</keyword>
<feature type="transmembrane region" description="Helical" evidence="6">
    <location>
        <begin position="262"/>
        <end position="282"/>
    </location>
</feature>
<evidence type="ECO:0000256" key="5">
    <source>
        <dbReference type="ARBA" id="ARBA00023136"/>
    </source>
</evidence>
<feature type="domain" description="EamA" evidence="7">
    <location>
        <begin position="148"/>
        <end position="274"/>
    </location>
</feature>
<evidence type="ECO:0000256" key="3">
    <source>
        <dbReference type="ARBA" id="ARBA00022692"/>
    </source>
</evidence>
<dbReference type="PANTHER" id="PTHR32322">
    <property type="entry name" value="INNER MEMBRANE TRANSPORTER"/>
    <property type="match status" value="1"/>
</dbReference>